<dbReference type="EMBL" id="CP047652">
    <property type="protein sequence ID" value="QHI95041.1"/>
    <property type="molecule type" value="Genomic_DNA"/>
</dbReference>
<proteinExistence type="inferred from homology"/>
<evidence type="ECO:0000256" key="6">
    <source>
        <dbReference type="ARBA" id="ARBA00022884"/>
    </source>
</evidence>
<comment type="similarity">
    <text evidence="9">Belongs to the MnmA/TRMU family.</text>
</comment>
<evidence type="ECO:0000313" key="12">
    <source>
        <dbReference type="EMBL" id="QHI95041.1"/>
    </source>
</evidence>
<evidence type="ECO:0000256" key="7">
    <source>
        <dbReference type="ARBA" id="ARBA00023157"/>
    </source>
</evidence>
<dbReference type="SUPFAM" id="SSF52402">
    <property type="entry name" value="Adenine nucleotide alpha hydrolases-like"/>
    <property type="match status" value="1"/>
</dbReference>
<feature type="binding site" evidence="9">
    <location>
        <begin position="6"/>
        <end position="13"/>
    </location>
    <ligand>
        <name>ATP</name>
        <dbReference type="ChEBI" id="CHEBI:30616"/>
    </ligand>
</feature>
<dbReference type="InterPro" id="IPR046885">
    <property type="entry name" value="MnmA-like_C"/>
</dbReference>
<dbReference type="InterPro" id="IPR023382">
    <property type="entry name" value="MnmA-like_central_sf"/>
</dbReference>
<keyword evidence="7 9" id="KW-1015">Disulfide bond</keyword>
<organism evidence="12 13">
    <name type="scientific">Aristophania vespae</name>
    <dbReference type="NCBI Taxonomy" id="2697033"/>
    <lineage>
        <taxon>Bacteria</taxon>
        <taxon>Pseudomonadati</taxon>
        <taxon>Pseudomonadota</taxon>
        <taxon>Alphaproteobacteria</taxon>
        <taxon>Acetobacterales</taxon>
        <taxon>Acetobacteraceae</taxon>
        <taxon>Aristophania</taxon>
    </lineage>
</organism>
<feature type="disulfide bond" description="Alternate" evidence="9">
    <location>
        <begin position="99"/>
        <end position="196"/>
    </location>
</feature>
<evidence type="ECO:0000256" key="3">
    <source>
        <dbReference type="ARBA" id="ARBA00022694"/>
    </source>
</evidence>
<dbReference type="InterPro" id="IPR004506">
    <property type="entry name" value="MnmA-like"/>
</dbReference>
<keyword evidence="13" id="KW-1185">Reference proteome</keyword>
<feature type="binding site" evidence="9">
    <location>
        <position position="123"/>
    </location>
    <ligand>
        <name>ATP</name>
        <dbReference type="ChEBI" id="CHEBI:30616"/>
    </ligand>
</feature>
<evidence type="ECO:0000256" key="5">
    <source>
        <dbReference type="ARBA" id="ARBA00022840"/>
    </source>
</evidence>
<feature type="domain" description="tRNA-specific 2-thiouridylase MnmA-like central" evidence="11">
    <location>
        <begin position="216"/>
        <end position="271"/>
    </location>
</feature>
<dbReference type="GO" id="GO:0005737">
    <property type="term" value="C:cytoplasm"/>
    <property type="evidence" value="ECO:0007669"/>
    <property type="project" value="UniProtKB-SubCell"/>
</dbReference>
<keyword evidence="6 9" id="KW-0694">RNA-binding</keyword>
<comment type="caution">
    <text evidence="9">Lacks conserved residue(s) required for the propagation of feature annotation.</text>
</comment>
<keyword evidence="5 9" id="KW-0067">ATP-binding</keyword>
<name>A0A6P1NJK2_9PROT</name>
<dbReference type="Gene3D" id="2.40.30.10">
    <property type="entry name" value="Translation factors"/>
    <property type="match status" value="1"/>
</dbReference>
<dbReference type="InterPro" id="IPR046884">
    <property type="entry name" value="MnmA-like_central"/>
</dbReference>
<evidence type="ECO:0000256" key="2">
    <source>
        <dbReference type="ARBA" id="ARBA00022679"/>
    </source>
</evidence>
<reference evidence="12 13" key="1">
    <citation type="submission" date="2020-01" db="EMBL/GenBank/DDBJ databases">
        <title>Genome sequencing of strain KACC 21507.</title>
        <authorList>
            <person name="Heo J."/>
            <person name="Kim S.-J."/>
            <person name="Kim J.-S."/>
            <person name="Hong S.-B."/>
            <person name="Kwon S.-W."/>
        </authorList>
    </citation>
    <scope>NUCLEOTIDE SEQUENCE [LARGE SCALE GENOMIC DNA]</scope>
    <source>
        <strain evidence="12 13">KACC 21507</strain>
    </source>
</reference>
<feature type="domain" description="tRNA-specific 2-thiouridylase MnmA-like C-terminal" evidence="10">
    <location>
        <begin position="284"/>
        <end position="355"/>
    </location>
</feature>
<comment type="catalytic activity">
    <reaction evidence="8 9">
        <text>S-sulfanyl-L-cysteinyl-[protein] + uridine(34) in tRNA + AH2 + ATP = 2-thiouridine(34) in tRNA + L-cysteinyl-[protein] + A + AMP + diphosphate + H(+)</text>
        <dbReference type="Rhea" id="RHEA:47032"/>
        <dbReference type="Rhea" id="RHEA-COMP:10131"/>
        <dbReference type="Rhea" id="RHEA-COMP:11726"/>
        <dbReference type="Rhea" id="RHEA-COMP:11727"/>
        <dbReference type="Rhea" id="RHEA-COMP:11728"/>
        <dbReference type="ChEBI" id="CHEBI:13193"/>
        <dbReference type="ChEBI" id="CHEBI:15378"/>
        <dbReference type="ChEBI" id="CHEBI:17499"/>
        <dbReference type="ChEBI" id="CHEBI:29950"/>
        <dbReference type="ChEBI" id="CHEBI:30616"/>
        <dbReference type="ChEBI" id="CHEBI:33019"/>
        <dbReference type="ChEBI" id="CHEBI:61963"/>
        <dbReference type="ChEBI" id="CHEBI:65315"/>
        <dbReference type="ChEBI" id="CHEBI:87170"/>
        <dbReference type="ChEBI" id="CHEBI:456215"/>
        <dbReference type="EC" id="2.8.1.13"/>
    </reaction>
</comment>
<gene>
    <name evidence="9 12" type="primary">mnmA</name>
    <name evidence="12" type="ORF">GT348_00800</name>
</gene>
<evidence type="ECO:0000256" key="8">
    <source>
        <dbReference type="ARBA" id="ARBA00051542"/>
    </source>
</evidence>
<sequence>MRILVAMSGGVDSSVVAALLKQQGHEVIGATLQLYDYRGPVKTGACCAGRDIMDARAVADRIGFPHYVIDAENRFRDSVIENFADAYARGETPVPCVACNQGVKFTDLLGMARDLGCEAMATGHYVRRIEGAERNELHRPVDSGRDQSWFLFATTQEQLDFLRFPLGDMPNKEAVRALATELGLEIADKPDSQDICFVTKGSYVGLVEEMRPEIKGPGEIVDEKGNVLGQHEGVARYTVGQSKRLGDIHTSVGERQVVTRIDVPKRRIIVGPRSSLDVKGQQTRIILRDMNWLISPSQDGMSCGVQLRAREGLRDAHVRPLEQNRAEVILAEPALPAPGQACVFYDGSRVLGGGLLPQKECRNGGQTSSRVAPLFLLVIKRMASCSFSWSGR</sequence>
<dbReference type="HAMAP" id="MF_00144">
    <property type="entry name" value="tRNA_thiouridyl_MnmA"/>
    <property type="match status" value="1"/>
</dbReference>
<dbReference type="Gene3D" id="3.40.50.620">
    <property type="entry name" value="HUPs"/>
    <property type="match status" value="1"/>
</dbReference>
<keyword evidence="9" id="KW-0963">Cytoplasm</keyword>
<dbReference type="GO" id="GO:0005524">
    <property type="term" value="F:ATP binding"/>
    <property type="evidence" value="ECO:0007669"/>
    <property type="project" value="UniProtKB-KW"/>
</dbReference>
<comment type="function">
    <text evidence="9">Catalyzes the 2-thiolation of uridine at the wobble position (U34) of tRNA, leading to the formation of s(2)U34.</text>
</comment>
<comment type="subcellular location">
    <subcellularLocation>
        <location evidence="9">Cytoplasm</location>
    </subcellularLocation>
</comment>
<dbReference type="AlphaFoldDB" id="A0A6P1NJK2"/>
<dbReference type="NCBIfam" id="TIGR00420">
    <property type="entry name" value="trmU"/>
    <property type="match status" value="1"/>
</dbReference>
<dbReference type="Pfam" id="PF20259">
    <property type="entry name" value="tRNA_Me_trans_M"/>
    <property type="match status" value="1"/>
</dbReference>
<feature type="binding site" evidence="9">
    <location>
        <position position="32"/>
    </location>
    <ligand>
        <name>ATP</name>
        <dbReference type="ChEBI" id="CHEBI:30616"/>
    </ligand>
</feature>
<dbReference type="PANTHER" id="PTHR11933">
    <property type="entry name" value="TRNA 5-METHYLAMINOMETHYL-2-THIOURIDYLATE -METHYLTRANSFERASE"/>
    <property type="match status" value="1"/>
</dbReference>
<dbReference type="Pfam" id="PF03054">
    <property type="entry name" value="tRNA_Me_trans"/>
    <property type="match status" value="1"/>
</dbReference>
<dbReference type="EC" id="2.8.1.13" evidence="9"/>
<dbReference type="GO" id="GO:0002143">
    <property type="term" value="P:tRNA wobble position uridine thiolation"/>
    <property type="evidence" value="ECO:0007669"/>
    <property type="project" value="TreeGrafter"/>
</dbReference>
<dbReference type="RefSeq" id="WP_160618119.1">
    <property type="nucleotide sequence ID" value="NZ_CP047652.1"/>
</dbReference>
<feature type="site" description="Interaction with tRNA" evidence="9">
    <location>
        <position position="340"/>
    </location>
</feature>
<evidence type="ECO:0000256" key="1">
    <source>
        <dbReference type="ARBA" id="ARBA00022555"/>
    </source>
</evidence>
<keyword evidence="3 9" id="KW-0819">tRNA processing</keyword>
<dbReference type="InterPro" id="IPR014729">
    <property type="entry name" value="Rossmann-like_a/b/a_fold"/>
</dbReference>
<protein>
    <recommendedName>
        <fullName evidence="9">tRNA-specific 2-thiouridylase MnmA</fullName>
        <ecNumber evidence="9">2.8.1.13</ecNumber>
    </recommendedName>
</protein>
<evidence type="ECO:0000259" key="10">
    <source>
        <dbReference type="Pfam" id="PF20258"/>
    </source>
</evidence>
<feature type="active site" description="Nucleophile" evidence="9">
    <location>
        <position position="99"/>
    </location>
</feature>
<dbReference type="KEGG" id="bomb:GT348_00800"/>
<dbReference type="GO" id="GO:0000049">
    <property type="term" value="F:tRNA binding"/>
    <property type="evidence" value="ECO:0007669"/>
    <property type="project" value="UniProtKB-KW"/>
</dbReference>
<evidence type="ECO:0000256" key="9">
    <source>
        <dbReference type="HAMAP-Rule" id="MF_00144"/>
    </source>
</evidence>
<feature type="region of interest" description="Interaction with tRNA" evidence="9">
    <location>
        <begin position="145"/>
        <end position="147"/>
    </location>
</feature>
<dbReference type="Proteomes" id="UP000463975">
    <property type="component" value="Chromosome"/>
</dbReference>
<dbReference type="Gene3D" id="2.30.30.280">
    <property type="entry name" value="Adenine nucleotide alpha hydrolases-like domains"/>
    <property type="match status" value="1"/>
</dbReference>
<accession>A0A6P1NJK2</accession>
<dbReference type="PANTHER" id="PTHR11933:SF5">
    <property type="entry name" value="MITOCHONDRIAL TRNA-SPECIFIC 2-THIOURIDYLASE 1"/>
    <property type="match status" value="1"/>
</dbReference>
<dbReference type="GO" id="GO:0103016">
    <property type="term" value="F:tRNA-uridine 2-sulfurtransferase activity"/>
    <property type="evidence" value="ECO:0007669"/>
    <property type="project" value="UniProtKB-EC"/>
</dbReference>
<evidence type="ECO:0000256" key="4">
    <source>
        <dbReference type="ARBA" id="ARBA00022741"/>
    </source>
</evidence>
<evidence type="ECO:0000313" key="13">
    <source>
        <dbReference type="Proteomes" id="UP000463975"/>
    </source>
</evidence>
<feature type="active site" description="Cysteine persulfide intermediate" evidence="9">
    <location>
        <position position="196"/>
    </location>
</feature>
<dbReference type="NCBIfam" id="NF001138">
    <property type="entry name" value="PRK00143.1"/>
    <property type="match status" value="1"/>
</dbReference>
<keyword evidence="2 9" id="KW-0808">Transferase</keyword>
<dbReference type="CDD" id="cd01998">
    <property type="entry name" value="MnmA_TRMU-like"/>
    <property type="match status" value="1"/>
</dbReference>
<evidence type="ECO:0000259" key="11">
    <source>
        <dbReference type="Pfam" id="PF20259"/>
    </source>
</evidence>
<feature type="site" description="Interaction with tRNA" evidence="9">
    <location>
        <position position="124"/>
    </location>
</feature>
<keyword evidence="4 9" id="KW-0547">Nucleotide-binding</keyword>
<dbReference type="Pfam" id="PF20258">
    <property type="entry name" value="tRNA_Me_trans_C"/>
    <property type="match status" value="1"/>
</dbReference>
<keyword evidence="1 9" id="KW-0820">tRNA-binding</keyword>